<dbReference type="AlphaFoldDB" id="A0A1N6YRV1"/>
<dbReference type="CDD" id="cd02440">
    <property type="entry name" value="AdoMet_MTases"/>
    <property type="match status" value="1"/>
</dbReference>
<evidence type="ECO:0000259" key="2">
    <source>
        <dbReference type="Pfam" id="PF13649"/>
    </source>
</evidence>
<dbReference type="GO" id="GO:0008168">
    <property type="term" value="F:methyltransferase activity"/>
    <property type="evidence" value="ECO:0007669"/>
    <property type="project" value="UniProtKB-KW"/>
</dbReference>
<dbReference type="Pfam" id="PF13649">
    <property type="entry name" value="Methyltransf_25"/>
    <property type="match status" value="1"/>
</dbReference>
<dbReference type="PANTHER" id="PTHR43861">
    <property type="entry name" value="TRANS-ACONITATE 2-METHYLTRANSFERASE-RELATED"/>
    <property type="match status" value="1"/>
</dbReference>
<dbReference type="Gene3D" id="3.40.50.150">
    <property type="entry name" value="Vaccinia Virus protein VP39"/>
    <property type="match status" value="1"/>
</dbReference>
<proteinExistence type="predicted"/>
<dbReference type="RefSeq" id="WP_076545409.1">
    <property type="nucleotide sequence ID" value="NZ_FTNC01000015.1"/>
</dbReference>
<keyword evidence="1 3" id="KW-0808">Transferase</keyword>
<dbReference type="InterPro" id="IPR029063">
    <property type="entry name" value="SAM-dependent_MTases_sf"/>
</dbReference>
<keyword evidence="3" id="KW-0489">Methyltransferase</keyword>
<dbReference type="STRING" id="56779.SAMN05421834_11536"/>
<evidence type="ECO:0000313" key="3">
    <source>
        <dbReference type="EMBL" id="SIR17388.1"/>
    </source>
</evidence>
<dbReference type="Proteomes" id="UP000185669">
    <property type="component" value="Unassembled WGS sequence"/>
</dbReference>
<dbReference type="EMBL" id="FTNC01000015">
    <property type="protein sequence ID" value="SIR17388.1"/>
    <property type="molecule type" value="Genomic_DNA"/>
</dbReference>
<feature type="domain" description="Methyltransferase" evidence="2">
    <location>
        <begin position="71"/>
        <end position="163"/>
    </location>
</feature>
<reference evidence="4" key="1">
    <citation type="submission" date="2017-01" db="EMBL/GenBank/DDBJ databases">
        <authorList>
            <person name="Varghese N."/>
            <person name="Submissions S."/>
        </authorList>
    </citation>
    <scope>NUCLEOTIDE SEQUENCE [LARGE SCALE GENOMIC DNA]</scope>
    <source>
        <strain evidence="4">ATCC 700103</strain>
    </source>
</reference>
<accession>A0A1N6YRV1</accession>
<keyword evidence="4" id="KW-1185">Reference proteome</keyword>
<dbReference type="InterPro" id="IPR041698">
    <property type="entry name" value="Methyltransf_25"/>
</dbReference>
<dbReference type="GO" id="GO:0032259">
    <property type="term" value="P:methylation"/>
    <property type="evidence" value="ECO:0007669"/>
    <property type="project" value="UniProtKB-KW"/>
</dbReference>
<sequence>MSNKKIINTEIINSRDGVFDMLDILMEERESEFWDKFYSDREKEIPFFKNKVDENLVDYIKNDYLKPGRTLEIGCGPGRNAIYLAKNNFAVEAIDYSEVSIEWAEDRAEAADVSVDFQCLSFFDYDTAEETFDFIYDSGVLHHIKPHRRFEYLRKIWKLLKPNSYFALVCFNLKGGANISDYDVYRNYSMKGGLGFSEYKLKKVLSPFFDIIEFREMKKMETDLFGEEFLWTALMKKSRT</sequence>
<dbReference type="OrthoDB" id="9804312at2"/>
<gene>
    <name evidence="3" type="ORF">SAMN05421834_11536</name>
</gene>
<protein>
    <submittedName>
        <fullName evidence="3">Methyltransferase domain-containing protein</fullName>
    </submittedName>
</protein>
<evidence type="ECO:0000313" key="4">
    <source>
        <dbReference type="Proteomes" id="UP000185669"/>
    </source>
</evidence>
<evidence type="ECO:0000256" key="1">
    <source>
        <dbReference type="ARBA" id="ARBA00022679"/>
    </source>
</evidence>
<name>A0A1N6YRV1_9FIRM</name>
<dbReference type="SUPFAM" id="SSF53335">
    <property type="entry name" value="S-adenosyl-L-methionine-dependent methyltransferases"/>
    <property type="match status" value="1"/>
</dbReference>
<organism evidence="3 4">
    <name type="scientific">Halanaerobium kushneri</name>
    <dbReference type="NCBI Taxonomy" id="56779"/>
    <lineage>
        <taxon>Bacteria</taxon>
        <taxon>Bacillati</taxon>
        <taxon>Bacillota</taxon>
        <taxon>Clostridia</taxon>
        <taxon>Halanaerobiales</taxon>
        <taxon>Halanaerobiaceae</taxon>
        <taxon>Halanaerobium</taxon>
    </lineage>
</organism>